<feature type="transmembrane region" description="Helical" evidence="6">
    <location>
        <begin position="489"/>
        <end position="509"/>
    </location>
</feature>
<feature type="transmembrane region" description="Helical" evidence="6">
    <location>
        <begin position="126"/>
        <end position="146"/>
    </location>
</feature>
<accession>A0A2V1N2C4</accession>
<dbReference type="EMBL" id="QCXQ01000002">
    <property type="protein sequence ID" value="PWG00340.1"/>
    <property type="molecule type" value="Genomic_DNA"/>
</dbReference>
<keyword evidence="2" id="KW-1003">Cell membrane</keyword>
<comment type="caution">
    <text evidence="7">The sequence shown here is derived from an EMBL/GenBank/DDBJ whole genome shotgun (WGS) entry which is preliminary data.</text>
</comment>
<dbReference type="GO" id="GO:0005886">
    <property type="term" value="C:plasma membrane"/>
    <property type="evidence" value="ECO:0007669"/>
    <property type="project" value="UniProtKB-SubCell"/>
</dbReference>
<dbReference type="InterPro" id="IPR024923">
    <property type="entry name" value="PG_synth_SpoVB"/>
</dbReference>
<keyword evidence="7" id="KW-0813">Transport</keyword>
<dbReference type="CDD" id="cd13124">
    <property type="entry name" value="MATE_SpoVB_like"/>
    <property type="match status" value="1"/>
</dbReference>
<evidence type="ECO:0000256" key="2">
    <source>
        <dbReference type="ARBA" id="ARBA00022475"/>
    </source>
</evidence>
<sequence>MNRKMVSGSFWLSFGSIMSRVLGIVYLIPWLVMMGAPAHKEAAQALFNVAYQPYALFISLGTAGFPSAIARRIAIYNGEDKFLNSRYLAKMGFAVMAGSGALCGLLLYLLAPTLAKNSAVVSVHDAVIAIRVLVPAIIILPSMSILRGWFQGNQDLKPFGISQLWEQLLRITFILAATYLIIDVYHLDFVLAVYYSVFGAFVGAVASYVYLWWYYRKQEPTYRLQAEQSQPFDLHGVGHSLLMIAYESIPFVFVGAGITLTQLIDQLFFKQVMVGVRHQTVATAQYIYTLFSANPTKITTVIVSLAIAIAETTLPLLATNKAAGKGGTANIISQNLNLLLFTLLPSVTILGALAPEIYGIFFSFNPLGTHYLVANIFQSIILGIAIDGLTLLQALHESKRAMVYLSIGLVVKLLLQFPMVYLWQGFGAIAATAIGFGVVDLLWMTKIFGQYHLRLRQFGRLLGMNLGYGVVTFSVSLGFNAWLQPETKLTAFLFACVFGGIFALLYVWLANVTGVATRVLGRPLKVSTLR</sequence>
<dbReference type="OrthoDB" id="9775950at2"/>
<feature type="transmembrane region" description="Helical" evidence="6">
    <location>
        <begin position="402"/>
        <end position="423"/>
    </location>
</feature>
<feature type="transmembrane region" description="Helical" evidence="6">
    <location>
        <begin position="429"/>
        <end position="449"/>
    </location>
</feature>
<dbReference type="AlphaFoldDB" id="A0A2V1N2C4"/>
<proteinExistence type="predicted"/>
<feature type="transmembrane region" description="Helical" evidence="6">
    <location>
        <begin position="461"/>
        <end position="483"/>
    </location>
</feature>
<keyword evidence="5 6" id="KW-0472">Membrane</keyword>
<evidence type="ECO:0000256" key="4">
    <source>
        <dbReference type="ARBA" id="ARBA00022989"/>
    </source>
</evidence>
<evidence type="ECO:0000256" key="6">
    <source>
        <dbReference type="SAM" id="Phobius"/>
    </source>
</evidence>
<dbReference type="InterPro" id="IPR050833">
    <property type="entry name" value="Poly_Biosynth_Transport"/>
</dbReference>
<feature type="transmembrane region" description="Helical" evidence="6">
    <location>
        <begin position="193"/>
        <end position="215"/>
    </location>
</feature>
<gene>
    <name evidence="7" type="ORF">DCM90_05260</name>
</gene>
<dbReference type="Pfam" id="PF01943">
    <property type="entry name" value="Polysacc_synt"/>
    <property type="match status" value="1"/>
</dbReference>
<dbReference type="PANTHER" id="PTHR30250">
    <property type="entry name" value="PST FAMILY PREDICTED COLANIC ACID TRANSPORTER"/>
    <property type="match status" value="1"/>
</dbReference>
<comment type="subcellular location">
    <subcellularLocation>
        <location evidence="1">Cell membrane</location>
        <topology evidence="1">Multi-pass membrane protein</topology>
    </subcellularLocation>
</comment>
<organism evidence="7 8">
    <name type="scientific">Levilactobacillus bambusae</name>
    <dbReference type="NCBI Taxonomy" id="2024736"/>
    <lineage>
        <taxon>Bacteria</taxon>
        <taxon>Bacillati</taxon>
        <taxon>Bacillota</taxon>
        <taxon>Bacilli</taxon>
        <taxon>Lactobacillales</taxon>
        <taxon>Lactobacillaceae</taxon>
        <taxon>Levilactobacillus</taxon>
    </lineage>
</organism>
<feature type="transmembrane region" description="Helical" evidence="6">
    <location>
        <begin position="91"/>
        <end position="111"/>
    </location>
</feature>
<feature type="transmembrane region" description="Helical" evidence="6">
    <location>
        <begin position="51"/>
        <end position="70"/>
    </location>
</feature>
<evidence type="ECO:0000313" key="8">
    <source>
        <dbReference type="Proteomes" id="UP000245080"/>
    </source>
</evidence>
<evidence type="ECO:0000256" key="3">
    <source>
        <dbReference type="ARBA" id="ARBA00022692"/>
    </source>
</evidence>
<evidence type="ECO:0000313" key="7">
    <source>
        <dbReference type="EMBL" id="PWG00340.1"/>
    </source>
</evidence>
<feature type="transmembrane region" description="Helical" evidence="6">
    <location>
        <begin position="12"/>
        <end position="31"/>
    </location>
</feature>
<keyword evidence="8" id="KW-1185">Reference proteome</keyword>
<reference evidence="7 8" key="1">
    <citation type="journal article" date="2018" name="Int. J. Syst. Evol. Microbiol.">
        <title>Lactobacillus bambusae sp. nov., isolated from a traditional fermented Ma-bamboo shoots of Taiwan.</title>
        <authorList>
            <person name="Wang L.-T."/>
        </authorList>
    </citation>
    <scope>NUCLEOTIDE SEQUENCE [LARGE SCALE GENOMIC DNA]</scope>
    <source>
        <strain evidence="7 8">BS-W1</strain>
    </source>
</reference>
<evidence type="ECO:0000256" key="5">
    <source>
        <dbReference type="ARBA" id="ARBA00023136"/>
    </source>
</evidence>
<feature type="transmembrane region" description="Helical" evidence="6">
    <location>
        <begin position="167"/>
        <end position="187"/>
    </location>
</feature>
<keyword evidence="4 6" id="KW-1133">Transmembrane helix</keyword>
<dbReference type="RefSeq" id="WP_109250287.1">
    <property type="nucleotide sequence ID" value="NZ_QCXQ01000002.1"/>
</dbReference>
<name>A0A2V1N2C4_9LACO</name>
<feature type="transmembrane region" description="Helical" evidence="6">
    <location>
        <begin position="376"/>
        <end position="395"/>
    </location>
</feature>
<keyword evidence="3 6" id="KW-0812">Transmembrane</keyword>
<dbReference type="PANTHER" id="PTHR30250:SF21">
    <property type="entry name" value="LIPID II FLIPPASE MURJ"/>
    <property type="match status" value="1"/>
</dbReference>
<feature type="transmembrane region" description="Helical" evidence="6">
    <location>
        <begin position="236"/>
        <end position="264"/>
    </location>
</feature>
<feature type="transmembrane region" description="Helical" evidence="6">
    <location>
        <begin position="338"/>
        <end position="364"/>
    </location>
</feature>
<keyword evidence="7" id="KW-0762">Sugar transport</keyword>
<feature type="transmembrane region" description="Helical" evidence="6">
    <location>
        <begin position="298"/>
        <end position="317"/>
    </location>
</feature>
<protein>
    <submittedName>
        <fullName evidence="7">Sugar transporter</fullName>
    </submittedName>
</protein>
<dbReference type="Proteomes" id="UP000245080">
    <property type="component" value="Unassembled WGS sequence"/>
</dbReference>
<dbReference type="InterPro" id="IPR002797">
    <property type="entry name" value="Polysacc_synth"/>
</dbReference>
<evidence type="ECO:0000256" key="1">
    <source>
        <dbReference type="ARBA" id="ARBA00004651"/>
    </source>
</evidence>